<dbReference type="Proteomes" id="UP000730739">
    <property type="component" value="Unassembled WGS sequence"/>
</dbReference>
<evidence type="ECO:0000313" key="2">
    <source>
        <dbReference type="Proteomes" id="UP000730739"/>
    </source>
</evidence>
<name>A0ABS4R066_9HYPH</name>
<organism evidence="1 2">
    <name type="scientific">Sinorhizobium kostiense</name>
    <dbReference type="NCBI Taxonomy" id="76747"/>
    <lineage>
        <taxon>Bacteria</taxon>
        <taxon>Pseudomonadati</taxon>
        <taxon>Pseudomonadota</taxon>
        <taxon>Alphaproteobacteria</taxon>
        <taxon>Hyphomicrobiales</taxon>
        <taxon>Rhizobiaceae</taxon>
        <taxon>Sinorhizobium/Ensifer group</taxon>
        <taxon>Sinorhizobium</taxon>
    </lineage>
</organism>
<dbReference type="EMBL" id="JAGILA010000003">
    <property type="protein sequence ID" value="MBP2236289.1"/>
    <property type="molecule type" value="Genomic_DNA"/>
</dbReference>
<reference evidence="1 2" key="1">
    <citation type="submission" date="2021-03" db="EMBL/GenBank/DDBJ databases">
        <title>Genomic Encyclopedia of Type Strains, Phase IV (KMG-IV): sequencing the most valuable type-strain genomes for metagenomic binning, comparative biology and taxonomic classification.</title>
        <authorList>
            <person name="Goeker M."/>
        </authorList>
    </citation>
    <scope>NUCLEOTIDE SEQUENCE [LARGE SCALE GENOMIC DNA]</scope>
    <source>
        <strain evidence="1 2">DSM 13372</strain>
    </source>
</reference>
<accession>A0ABS4R066</accession>
<gene>
    <name evidence="1" type="ORF">J2Z31_002803</name>
</gene>
<keyword evidence="2" id="KW-1185">Reference proteome</keyword>
<comment type="caution">
    <text evidence="1">The sequence shown here is derived from an EMBL/GenBank/DDBJ whole genome shotgun (WGS) entry which is preliminary data.</text>
</comment>
<sequence>MFDAREKIGLFIDGANSMRPQRLGFDIDYWLVTAFQKRAYGG</sequence>
<evidence type="ECO:0000313" key="1">
    <source>
        <dbReference type="EMBL" id="MBP2236289.1"/>
    </source>
</evidence>
<proteinExistence type="predicted"/>
<evidence type="ECO:0008006" key="3">
    <source>
        <dbReference type="Google" id="ProtNLM"/>
    </source>
</evidence>
<protein>
    <recommendedName>
        <fullName evidence="3">NYN domain-containing protein</fullName>
    </recommendedName>
</protein>